<name>A0ABD2NW68_9CUCU</name>
<dbReference type="Proteomes" id="UP001516400">
    <property type="component" value="Unassembled WGS sequence"/>
</dbReference>
<evidence type="ECO:0000313" key="2">
    <source>
        <dbReference type="Proteomes" id="UP001516400"/>
    </source>
</evidence>
<protein>
    <recommendedName>
        <fullName evidence="3">Transposase</fullName>
    </recommendedName>
</protein>
<proteinExistence type="predicted"/>
<accession>A0ABD2NW68</accession>
<dbReference type="EMBL" id="JABFTP020000144">
    <property type="protein sequence ID" value="KAL3282899.1"/>
    <property type="molecule type" value="Genomic_DNA"/>
</dbReference>
<reference evidence="1 2" key="1">
    <citation type="journal article" date="2021" name="BMC Biol.">
        <title>Horizontally acquired antibacterial genes associated with adaptive radiation of ladybird beetles.</title>
        <authorList>
            <person name="Li H.S."/>
            <person name="Tang X.F."/>
            <person name="Huang Y.H."/>
            <person name="Xu Z.Y."/>
            <person name="Chen M.L."/>
            <person name="Du X.Y."/>
            <person name="Qiu B.Y."/>
            <person name="Chen P.T."/>
            <person name="Zhang W."/>
            <person name="Slipinski A."/>
            <person name="Escalona H.E."/>
            <person name="Waterhouse R.M."/>
            <person name="Zwick A."/>
            <person name="Pang H."/>
        </authorList>
    </citation>
    <scope>NUCLEOTIDE SEQUENCE [LARGE SCALE GENOMIC DNA]</scope>
    <source>
        <strain evidence="1">SYSU2018</strain>
    </source>
</reference>
<dbReference type="AlphaFoldDB" id="A0ABD2NW68"/>
<organism evidence="1 2">
    <name type="scientific">Cryptolaemus montrouzieri</name>
    <dbReference type="NCBI Taxonomy" id="559131"/>
    <lineage>
        <taxon>Eukaryota</taxon>
        <taxon>Metazoa</taxon>
        <taxon>Ecdysozoa</taxon>
        <taxon>Arthropoda</taxon>
        <taxon>Hexapoda</taxon>
        <taxon>Insecta</taxon>
        <taxon>Pterygota</taxon>
        <taxon>Neoptera</taxon>
        <taxon>Endopterygota</taxon>
        <taxon>Coleoptera</taxon>
        <taxon>Polyphaga</taxon>
        <taxon>Cucujiformia</taxon>
        <taxon>Coccinelloidea</taxon>
        <taxon>Coccinellidae</taxon>
        <taxon>Scymninae</taxon>
        <taxon>Scymnini</taxon>
        <taxon>Cryptolaemus</taxon>
    </lineage>
</organism>
<keyword evidence="2" id="KW-1185">Reference proteome</keyword>
<comment type="caution">
    <text evidence="1">The sequence shown here is derived from an EMBL/GenBank/DDBJ whole genome shotgun (WGS) entry which is preliminary data.</text>
</comment>
<feature type="non-terminal residue" evidence="1">
    <location>
        <position position="1"/>
    </location>
</feature>
<gene>
    <name evidence="1" type="ORF">HHI36_006057</name>
</gene>
<evidence type="ECO:0008006" key="3">
    <source>
        <dbReference type="Google" id="ProtNLM"/>
    </source>
</evidence>
<sequence length="159" mass="18214">NEQTKSALGRKLLLSYDQEKLSSSRIIRLCSVGYPITQRVLRTCVKTFCKLHNIPVANEDVKSGRDWLRGFLKLHNHISRRKAQNLNPARAQKLNKTVVTEYFNKLKKIMQDNDIMNQPERILNIDEEVPQVLTKRGTKLVHLVAPEHSKNVTVASCAN</sequence>
<evidence type="ECO:0000313" key="1">
    <source>
        <dbReference type="EMBL" id="KAL3282899.1"/>
    </source>
</evidence>